<accession>A0ACC2STH7</accession>
<organism evidence="1 2">
    <name type="scientific">Entomophthora muscae</name>
    <dbReference type="NCBI Taxonomy" id="34485"/>
    <lineage>
        <taxon>Eukaryota</taxon>
        <taxon>Fungi</taxon>
        <taxon>Fungi incertae sedis</taxon>
        <taxon>Zoopagomycota</taxon>
        <taxon>Entomophthoromycotina</taxon>
        <taxon>Entomophthoromycetes</taxon>
        <taxon>Entomophthorales</taxon>
        <taxon>Entomophthoraceae</taxon>
        <taxon>Entomophthora</taxon>
    </lineage>
</organism>
<dbReference type="Proteomes" id="UP001165960">
    <property type="component" value="Unassembled WGS sequence"/>
</dbReference>
<comment type="caution">
    <text evidence="1">The sequence shown here is derived from an EMBL/GenBank/DDBJ whole genome shotgun (WGS) entry which is preliminary data.</text>
</comment>
<name>A0ACC2STH7_9FUNG</name>
<evidence type="ECO:0000313" key="2">
    <source>
        <dbReference type="Proteomes" id="UP001165960"/>
    </source>
</evidence>
<gene>
    <name evidence="1" type="ORF">DSO57_1016794</name>
</gene>
<keyword evidence="2" id="KW-1185">Reference proteome</keyword>
<protein>
    <submittedName>
        <fullName evidence="1">Uncharacterized protein</fullName>
    </submittedName>
</protein>
<proteinExistence type="predicted"/>
<sequence>MDKNTSKQPKGTKRPSKPTKATKKKPVLSKKATPKPSLKPCPEKSPAHSTGGEETDGSLTEHSFYNLASDKEPTKKQRQDKKTPPKDKSPAHEDRAVSDFGQVASFPKRSHLSKIQNNFERIFFEKILSKLFYKR</sequence>
<reference evidence="1" key="1">
    <citation type="submission" date="2022-04" db="EMBL/GenBank/DDBJ databases">
        <title>Genome of the entomopathogenic fungus Entomophthora muscae.</title>
        <authorList>
            <person name="Elya C."/>
            <person name="Lovett B.R."/>
            <person name="Lee E."/>
            <person name="Macias A.M."/>
            <person name="Hajek A.E."/>
            <person name="De Bivort B.L."/>
            <person name="Kasson M.T."/>
            <person name="De Fine Licht H.H."/>
            <person name="Stajich J.E."/>
        </authorList>
    </citation>
    <scope>NUCLEOTIDE SEQUENCE</scope>
    <source>
        <strain evidence="1">Berkeley</strain>
    </source>
</reference>
<evidence type="ECO:0000313" key="1">
    <source>
        <dbReference type="EMBL" id="KAJ9065707.1"/>
    </source>
</evidence>
<dbReference type="EMBL" id="QTSX02004329">
    <property type="protein sequence ID" value="KAJ9065707.1"/>
    <property type="molecule type" value="Genomic_DNA"/>
</dbReference>